<accession>A0AAV6T1R9</accession>
<dbReference type="Proteomes" id="UP000693946">
    <property type="component" value="Linkage Group LG10"/>
</dbReference>
<comment type="caution">
    <text evidence="1">The sequence shown here is derived from an EMBL/GenBank/DDBJ whole genome shotgun (WGS) entry which is preliminary data.</text>
</comment>
<name>A0AAV6T1R9_SOLSE</name>
<gene>
    <name evidence="1" type="ORF">JOB18_040000</name>
</gene>
<sequence>MRASTASTIKCYLEQQRSRRCGGCGESPPSAAAAARCWMSLSSLTSLHCLHAGLPLCSSSSHWELEQSRLFSDICAGKRLVTTGRGFGSERRVLSP</sequence>
<evidence type="ECO:0000313" key="2">
    <source>
        <dbReference type="Proteomes" id="UP000693946"/>
    </source>
</evidence>
<protein>
    <submittedName>
        <fullName evidence="1">Uncharacterized protein</fullName>
    </submittedName>
</protein>
<keyword evidence="2" id="KW-1185">Reference proteome</keyword>
<dbReference type="EMBL" id="JAGKHQ010000002">
    <property type="protein sequence ID" value="KAG7523128.1"/>
    <property type="molecule type" value="Genomic_DNA"/>
</dbReference>
<evidence type="ECO:0000313" key="1">
    <source>
        <dbReference type="EMBL" id="KAG7523128.1"/>
    </source>
</evidence>
<dbReference type="AlphaFoldDB" id="A0AAV6T1R9"/>
<organism evidence="1 2">
    <name type="scientific">Solea senegalensis</name>
    <name type="common">Senegalese sole</name>
    <dbReference type="NCBI Taxonomy" id="28829"/>
    <lineage>
        <taxon>Eukaryota</taxon>
        <taxon>Metazoa</taxon>
        <taxon>Chordata</taxon>
        <taxon>Craniata</taxon>
        <taxon>Vertebrata</taxon>
        <taxon>Euteleostomi</taxon>
        <taxon>Actinopterygii</taxon>
        <taxon>Neopterygii</taxon>
        <taxon>Teleostei</taxon>
        <taxon>Neoteleostei</taxon>
        <taxon>Acanthomorphata</taxon>
        <taxon>Carangaria</taxon>
        <taxon>Pleuronectiformes</taxon>
        <taxon>Pleuronectoidei</taxon>
        <taxon>Soleidae</taxon>
        <taxon>Solea</taxon>
    </lineage>
</organism>
<proteinExistence type="predicted"/>
<reference evidence="1 2" key="1">
    <citation type="journal article" date="2021" name="Sci. Rep.">
        <title>Chromosome anchoring in Senegalese sole (Solea senegalensis) reveals sex-associated markers and genome rearrangements in flatfish.</title>
        <authorList>
            <person name="Guerrero-Cozar I."/>
            <person name="Gomez-Garrido J."/>
            <person name="Berbel C."/>
            <person name="Martinez-Blanch J.F."/>
            <person name="Alioto T."/>
            <person name="Claros M.G."/>
            <person name="Gagnaire P.A."/>
            <person name="Manchado M."/>
        </authorList>
    </citation>
    <scope>NUCLEOTIDE SEQUENCE [LARGE SCALE GENOMIC DNA]</scope>
    <source>
        <strain evidence="1">Sse05_10M</strain>
    </source>
</reference>